<comment type="caution">
    <text evidence="1">The sequence shown here is derived from an EMBL/GenBank/DDBJ whole genome shotgun (WGS) entry which is preliminary data.</text>
</comment>
<proteinExistence type="predicted"/>
<keyword evidence="2" id="KW-1185">Reference proteome</keyword>
<dbReference type="EMBL" id="CM039439">
    <property type="protein sequence ID" value="KAI4297319.1"/>
    <property type="molecule type" value="Genomic_DNA"/>
</dbReference>
<gene>
    <name evidence="1" type="ORF">L6164_037213</name>
</gene>
<sequence length="367" mass="40949">MSHQNYSDRKKFKQIYYYDVKFPRGHIALKSFNGELVDEKGKSVPLYETYLHHWVVVKYYQPKNSTDTEDIVIANAGVCQENALAQYFGLGSETRQTATHIPDPFGIEIGNPAEIPAGNEEKWMINLHAIDTRGVEDRMGCTECRCDLYNVTKDAYGQPLTEGYKGGLHCCYDNTQCKLKEGYKGSNRTLYLRYTVEWVDWDNSIVPVKVYIPDVTDTVKISNGPKGLNVSHNCLVEYDVEPCNTTQKHDSRCIDVKKTSFPMKIGGNVVYGVAHQHASGLGSTLYGQDGRVICTSLPKYGKGKEAGNEKGYIVGMTTCYPQPGLSNCSDKQKVPFSYRLECRLAKGRSGLCWARAGGLVHDLGFAG</sequence>
<evidence type="ECO:0000313" key="2">
    <source>
        <dbReference type="Proteomes" id="UP000828941"/>
    </source>
</evidence>
<name>A0ACB9KJR0_BAUVA</name>
<reference evidence="1 2" key="1">
    <citation type="journal article" date="2022" name="DNA Res.">
        <title>Chromosomal-level genome assembly of the orchid tree Bauhinia variegata (Leguminosae; Cercidoideae) supports the allotetraploid origin hypothesis of Bauhinia.</title>
        <authorList>
            <person name="Zhong Y."/>
            <person name="Chen Y."/>
            <person name="Zheng D."/>
            <person name="Pang J."/>
            <person name="Liu Y."/>
            <person name="Luo S."/>
            <person name="Meng S."/>
            <person name="Qian L."/>
            <person name="Wei D."/>
            <person name="Dai S."/>
            <person name="Zhou R."/>
        </authorList>
    </citation>
    <scope>NUCLEOTIDE SEQUENCE [LARGE SCALE GENOMIC DNA]</scope>
    <source>
        <strain evidence="1">BV-YZ2020</strain>
    </source>
</reference>
<accession>A0ACB9KJR0</accession>
<dbReference type="Proteomes" id="UP000828941">
    <property type="component" value="Chromosome 14"/>
</dbReference>
<evidence type="ECO:0000313" key="1">
    <source>
        <dbReference type="EMBL" id="KAI4297319.1"/>
    </source>
</evidence>
<protein>
    <submittedName>
        <fullName evidence="1">Uncharacterized protein</fullName>
    </submittedName>
</protein>
<organism evidence="1 2">
    <name type="scientific">Bauhinia variegata</name>
    <name type="common">Purple orchid tree</name>
    <name type="synonym">Phanera variegata</name>
    <dbReference type="NCBI Taxonomy" id="167791"/>
    <lineage>
        <taxon>Eukaryota</taxon>
        <taxon>Viridiplantae</taxon>
        <taxon>Streptophyta</taxon>
        <taxon>Embryophyta</taxon>
        <taxon>Tracheophyta</taxon>
        <taxon>Spermatophyta</taxon>
        <taxon>Magnoliopsida</taxon>
        <taxon>eudicotyledons</taxon>
        <taxon>Gunneridae</taxon>
        <taxon>Pentapetalae</taxon>
        <taxon>rosids</taxon>
        <taxon>fabids</taxon>
        <taxon>Fabales</taxon>
        <taxon>Fabaceae</taxon>
        <taxon>Cercidoideae</taxon>
        <taxon>Cercideae</taxon>
        <taxon>Bauhiniinae</taxon>
        <taxon>Bauhinia</taxon>
    </lineage>
</organism>